<keyword evidence="4" id="KW-1133">Transmembrane helix</keyword>
<dbReference type="GO" id="GO:0008168">
    <property type="term" value="F:methyltransferase activity"/>
    <property type="evidence" value="ECO:0007669"/>
    <property type="project" value="UniProtKB-KW"/>
</dbReference>
<dbReference type="InterPro" id="IPR015421">
    <property type="entry name" value="PyrdxlP-dep_Trfase_major"/>
</dbReference>
<proteinExistence type="predicted"/>
<dbReference type="GO" id="GO:0004372">
    <property type="term" value="F:glycine hydroxymethyltransferase activity"/>
    <property type="evidence" value="ECO:0007669"/>
    <property type="project" value="UniProtKB-EC"/>
</dbReference>
<evidence type="ECO:0000313" key="7">
    <source>
        <dbReference type="Proteomes" id="UP000187609"/>
    </source>
</evidence>
<keyword evidence="4" id="KW-0812">Transmembrane</keyword>
<evidence type="ECO:0000256" key="1">
    <source>
        <dbReference type="ARBA" id="ARBA00001528"/>
    </source>
</evidence>
<dbReference type="InterPro" id="IPR015424">
    <property type="entry name" value="PyrdxlP-dep_Trfase"/>
</dbReference>
<dbReference type="Gene3D" id="3.40.640.10">
    <property type="entry name" value="Type I PLP-dependent aspartate aminotransferase-like (Major domain)"/>
    <property type="match status" value="1"/>
</dbReference>
<dbReference type="Gramene" id="OIT19082">
    <property type="protein sequence ID" value="OIT19082"/>
    <property type="gene ID" value="A4A49_42496"/>
</dbReference>
<dbReference type="Pfam" id="PF00464">
    <property type="entry name" value="SHMT"/>
    <property type="match status" value="1"/>
</dbReference>
<dbReference type="GO" id="GO:0035999">
    <property type="term" value="P:tetrahydrofolate interconversion"/>
    <property type="evidence" value="ECO:0007669"/>
    <property type="project" value="UniProtKB-UniPathway"/>
</dbReference>
<evidence type="ECO:0000259" key="5">
    <source>
        <dbReference type="Pfam" id="PF00464"/>
    </source>
</evidence>
<dbReference type="PANTHER" id="PTHR11680:SF28">
    <property type="entry name" value="SERINE HYDROXYMETHYLTRANSFERASE, MITOCHONDRIAL"/>
    <property type="match status" value="1"/>
</dbReference>
<dbReference type="UniPathway" id="UPA00193"/>
<evidence type="ECO:0000256" key="4">
    <source>
        <dbReference type="SAM" id="Phobius"/>
    </source>
</evidence>
<comment type="catalytic activity">
    <reaction evidence="1">
        <text>(6R)-5,10-methylene-5,6,7,8-tetrahydrofolate + glycine + H2O = (6S)-5,6,7,8-tetrahydrofolate + L-serine</text>
        <dbReference type="Rhea" id="RHEA:15481"/>
        <dbReference type="ChEBI" id="CHEBI:15377"/>
        <dbReference type="ChEBI" id="CHEBI:15636"/>
        <dbReference type="ChEBI" id="CHEBI:33384"/>
        <dbReference type="ChEBI" id="CHEBI:57305"/>
        <dbReference type="ChEBI" id="CHEBI:57453"/>
        <dbReference type="EC" id="2.1.2.1"/>
    </reaction>
</comment>
<gene>
    <name evidence="6" type="primary">GLYM_3</name>
    <name evidence="6" type="ORF">A4A49_42496</name>
</gene>
<dbReference type="GO" id="GO:0030170">
    <property type="term" value="F:pyridoxal phosphate binding"/>
    <property type="evidence" value="ECO:0007669"/>
    <property type="project" value="TreeGrafter"/>
</dbReference>
<keyword evidence="3" id="KW-0663">Pyridoxal phosphate</keyword>
<dbReference type="InterPro" id="IPR039429">
    <property type="entry name" value="SHMT-like_dom"/>
</dbReference>
<keyword evidence="4" id="KW-0472">Membrane</keyword>
<comment type="cofactor">
    <cofactor evidence="2">
        <name>pyridoxal 5'-phosphate</name>
        <dbReference type="ChEBI" id="CHEBI:597326"/>
    </cofactor>
</comment>
<evidence type="ECO:0000256" key="3">
    <source>
        <dbReference type="ARBA" id="ARBA00022898"/>
    </source>
</evidence>
<feature type="transmembrane region" description="Helical" evidence="4">
    <location>
        <begin position="459"/>
        <end position="478"/>
    </location>
</feature>
<name>A0A1J6JMT1_NICAT</name>
<dbReference type="InterPro" id="IPR049943">
    <property type="entry name" value="Ser_HO-MeTrfase-like"/>
</dbReference>
<reference evidence="6" key="1">
    <citation type="submission" date="2016-11" db="EMBL/GenBank/DDBJ databases">
        <title>The genome of Nicotiana attenuata.</title>
        <authorList>
            <person name="Xu S."/>
            <person name="Brockmoeller T."/>
            <person name="Gaquerel E."/>
            <person name="Navarro A."/>
            <person name="Kuhl H."/>
            <person name="Gase K."/>
            <person name="Ling Z."/>
            <person name="Zhou W."/>
            <person name="Kreitzer C."/>
            <person name="Stanke M."/>
            <person name="Tang H."/>
            <person name="Lyons E."/>
            <person name="Pandey P."/>
            <person name="Pandey S.P."/>
            <person name="Timmermann B."/>
            <person name="Baldwin I.T."/>
        </authorList>
    </citation>
    <scope>NUCLEOTIDE SEQUENCE [LARGE SCALE GENOMIC DNA]</scope>
    <source>
        <strain evidence="6">UT</strain>
    </source>
</reference>
<accession>A0A1J6JMT1</accession>
<feature type="domain" description="Serine hydroxymethyltransferase-like" evidence="5">
    <location>
        <begin position="434"/>
        <end position="489"/>
    </location>
</feature>
<dbReference type="AlphaFoldDB" id="A0A1J6JMT1"/>
<organism evidence="6 7">
    <name type="scientific">Nicotiana attenuata</name>
    <name type="common">Coyote tobacco</name>
    <dbReference type="NCBI Taxonomy" id="49451"/>
    <lineage>
        <taxon>Eukaryota</taxon>
        <taxon>Viridiplantae</taxon>
        <taxon>Streptophyta</taxon>
        <taxon>Embryophyta</taxon>
        <taxon>Tracheophyta</taxon>
        <taxon>Spermatophyta</taxon>
        <taxon>Magnoliopsida</taxon>
        <taxon>eudicotyledons</taxon>
        <taxon>Gunneridae</taxon>
        <taxon>Pentapetalae</taxon>
        <taxon>asterids</taxon>
        <taxon>lamiids</taxon>
        <taxon>Solanales</taxon>
        <taxon>Solanaceae</taxon>
        <taxon>Nicotianoideae</taxon>
        <taxon>Nicotianeae</taxon>
        <taxon>Nicotiana</taxon>
    </lineage>
</organism>
<dbReference type="GO" id="GO:0032259">
    <property type="term" value="P:methylation"/>
    <property type="evidence" value="ECO:0007669"/>
    <property type="project" value="UniProtKB-KW"/>
</dbReference>
<dbReference type="PANTHER" id="PTHR11680">
    <property type="entry name" value="SERINE HYDROXYMETHYLTRANSFERASE"/>
    <property type="match status" value="1"/>
</dbReference>
<dbReference type="STRING" id="49451.A0A1J6JMT1"/>
<sequence>MVKFFIDSIGCFGTINFSIGKHFKAKFAQHFRQQPTTDPSHFSSVFESADATGNLKEDHVLDKLPERYENIDSLALITRSNTNIQYLEDIEAPQVRHVKLVEVADMVHDTFAIIEVQVFGKISHTAVSSDIHDLNVIIHEGGHFATTLAKLDDDSFCENCSLKTKVPNAVLNDTNYSNTGEEENSEDTPVAWVFDKAPQRYISGFMVPFASQGIVVPNASMRFSAIDFSLDGTLWFRTVPCLSTSLEESCGANQNMSIARMQEILEYRFLVIWPSGDTGQEFNIASGCASLPPVPLSSVSGSHTLFEATTKRWGCLFAKLYDREQLYGIEFGVEAFNAIYLNECFRVLENIEVRHIDNFLMEYEHDLPVKVLHSDDDKWNVLLEDMDLDCADIIELEKARQWRDLELIPLTNFTSLLVMPVVKSALTIIYTNFLAAKGSAYARLYNYACIRKVCNKREVVLLGDMAYICGLVSIGVIFSPFKYTIVFTCAIQFMDAKVCTPVVLEKILFAYEGFDNEKHILLVVSMLVVVERSTLDHMQFFGNIAQFGLVATDGEHASNIILDSNLEDEVLIEDGSIVMNQAHPNITHVTIGLRRAIGPKTSNRAKLIWDPG</sequence>
<protein>
    <submittedName>
        <fullName evidence="6">Serine hydroxymethyltransferase, mitochondrial</fullName>
    </submittedName>
</protein>
<dbReference type="GO" id="GO:0019264">
    <property type="term" value="P:glycine biosynthetic process from serine"/>
    <property type="evidence" value="ECO:0007669"/>
    <property type="project" value="TreeGrafter"/>
</dbReference>
<dbReference type="GO" id="GO:0005739">
    <property type="term" value="C:mitochondrion"/>
    <property type="evidence" value="ECO:0007669"/>
    <property type="project" value="TreeGrafter"/>
</dbReference>
<comment type="caution">
    <text evidence="6">The sequence shown here is derived from an EMBL/GenBank/DDBJ whole genome shotgun (WGS) entry which is preliminary data.</text>
</comment>
<dbReference type="Proteomes" id="UP000187609">
    <property type="component" value="Unassembled WGS sequence"/>
</dbReference>
<evidence type="ECO:0000256" key="2">
    <source>
        <dbReference type="ARBA" id="ARBA00001933"/>
    </source>
</evidence>
<dbReference type="SUPFAM" id="SSF53383">
    <property type="entry name" value="PLP-dependent transferases"/>
    <property type="match status" value="1"/>
</dbReference>
<keyword evidence="7" id="KW-1185">Reference proteome</keyword>
<evidence type="ECO:0000313" key="6">
    <source>
        <dbReference type="EMBL" id="OIT19082.1"/>
    </source>
</evidence>
<dbReference type="EMBL" id="MJEQ01010805">
    <property type="protein sequence ID" value="OIT19082.1"/>
    <property type="molecule type" value="Genomic_DNA"/>
</dbReference>